<name>A0A6C0D1A0_9ZZZZ</name>
<evidence type="ECO:0000256" key="1">
    <source>
        <dbReference type="SAM" id="MobiDB-lite"/>
    </source>
</evidence>
<reference evidence="2" key="1">
    <citation type="journal article" date="2020" name="Nature">
        <title>Giant virus diversity and host interactions through global metagenomics.</title>
        <authorList>
            <person name="Schulz F."/>
            <person name="Roux S."/>
            <person name="Paez-Espino D."/>
            <person name="Jungbluth S."/>
            <person name="Walsh D.A."/>
            <person name="Denef V.J."/>
            <person name="McMahon K.D."/>
            <person name="Konstantinidis K.T."/>
            <person name="Eloe-Fadrosh E.A."/>
            <person name="Kyrpides N.C."/>
            <person name="Woyke T."/>
        </authorList>
    </citation>
    <scope>NUCLEOTIDE SEQUENCE</scope>
    <source>
        <strain evidence="2">GVMAG-M-3300023174-104</strain>
    </source>
</reference>
<accession>A0A6C0D1A0</accession>
<feature type="compositionally biased region" description="Acidic residues" evidence="1">
    <location>
        <begin position="479"/>
        <end position="491"/>
    </location>
</feature>
<feature type="compositionally biased region" description="Basic and acidic residues" evidence="1">
    <location>
        <begin position="606"/>
        <end position="619"/>
    </location>
</feature>
<sequence>MTSLYKIETEVTYMVDKKTLSIPRYEMEEENEMNLRLLFHASHASPHLSWMSVKQEKEKYQVWNAVDIWYKDNLVYHWQTSTTLRERFEYYERQKIFSGEILFQSLIYVIYCESSSSSGLDVPKLRQLLGKFFLSTEMPTMHQMDLWKTEEKTLFKKYQQQQKKWETIDRLASSSAFSSFQKTLFPQFIGSGPIRTEIYKDPRALETIFWELEWSAPSLPWIMCAVLHSKGTNWVVVDPSRVGDVTLAQPILESYLSSSSCLHEKEEIIELFFLPLLLNKDDFEKENLTVVQVGKESNGLTTKTKITVGENGSFPLSTSEIIDTVLQFINIPLTTEKEIRDEGEKGQLDLSLSFWDDYVFKEYAMTSCFQSMFRMIDKFPTLESDIGFLFRFPPYYSSPTLLPFSPNFSIKPLKKDYLIMSITLSTPLPKRMLNVWILFLSIMVFDFSQKTTRDRIQQFHQEFLENSQLEGVFPRFPQEEEEEEKKEEDLEPRENIPPSTSDLGKVYPELFVKPTYKRFVCQKKQQPIIVSSEQAASIPEDKKLLFPLHRIETRHPIDPQIYTCPNPEYPYPVLSKITAPLIPLPHVYAPCCAKSPHPDKNKEALEKMYPEERRRENVRENLGGGVEESKEGYHEQDNDNIDNNDNNENNEQKEEEDPMIRTRENRIGKSHIIKSVGQLGNLPEELRKWLEWYNMGNEYLRIGHTHGWFSMLHAAEYWFTMSNRPANPPQTEEELLPRWKSKILHEGADMSIWNAYVPFFNPSQIRALWEAYFEKKIFLPLTMVAKAVELFYEKSAWYTTLVLFYRDKQDQIHYIDPYFNTMRYNMSETYSPRRQYVLAIYVHYGGGMNVVATRGVKVYPSCELIVYQPRIERNRMWSFPSDFVTFMQSPAPWYKNSALTSSFSSRTFKTLSIEKVIYELGPMGNVTVLHFEENISAMVHPGTFLTPPPSWEYASHHHSFQSLSVKTFGTFLKKTEQSLGELEWKQVYIYEIWWFFVCSYSGVDMTFVLQSPKRFSDMTEEEKKIIFETIQSTYGKIYICESSSELLFSSWLSFLTPKERYIESLKKELATAMKDIVVWRTMIYLKEYYKNNQMAWRMDGEPSRPLDTFYRRHVRVNHQPLNTLMEKHQLFTPIVNIHDLRSMGLVEEANSNSEKIMIPSFEFWKKCKYEIEWTRKNKTSMNPDKLEAFWNVSNQTLLLPSILQSYFSLSLQYPNCTVLPWKTFCRRILPRLSTDSWQTTPLFYGSLLSNDNIPKEYRTVKKYSHGTPIPFAWNFNKDENPYYPYFAWVYIYSSKEEATKQWWFWKQYQRMPLLPQDAPLLIETIETIPVPINEKILLPIPDTSFFYLLLPPSSYPLS</sequence>
<feature type="region of interest" description="Disordered" evidence="1">
    <location>
        <begin position="606"/>
        <end position="660"/>
    </location>
</feature>
<feature type="region of interest" description="Disordered" evidence="1">
    <location>
        <begin position="474"/>
        <end position="502"/>
    </location>
</feature>
<evidence type="ECO:0000313" key="2">
    <source>
        <dbReference type="EMBL" id="QHT10010.1"/>
    </source>
</evidence>
<dbReference type="EMBL" id="MN739518">
    <property type="protein sequence ID" value="QHT10010.1"/>
    <property type="molecule type" value="Genomic_DNA"/>
</dbReference>
<proteinExistence type="predicted"/>
<feature type="compositionally biased region" description="Basic and acidic residues" evidence="1">
    <location>
        <begin position="627"/>
        <end position="637"/>
    </location>
</feature>
<organism evidence="2">
    <name type="scientific">viral metagenome</name>
    <dbReference type="NCBI Taxonomy" id="1070528"/>
    <lineage>
        <taxon>unclassified sequences</taxon>
        <taxon>metagenomes</taxon>
        <taxon>organismal metagenomes</taxon>
    </lineage>
</organism>
<protein>
    <submittedName>
        <fullName evidence="2">Uncharacterized protein</fullName>
    </submittedName>
</protein>